<dbReference type="HOGENOM" id="CLU_008296_1_0_1"/>
<evidence type="ECO:0000256" key="2">
    <source>
        <dbReference type="ARBA" id="ARBA00004496"/>
    </source>
</evidence>
<evidence type="ECO:0000256" key="1">
    <source>
        <dbReference type="ARBA" id="ARBA00004259"/>
    </source>
</evidence>
<evidence type="ECO:0000256" key="8">
    <source>
        <dbReference type="ARBA" id="ARBA00023242"/>
    </source>
</evidence>
<dbReference type="STRING" id="283909.R7TIQ2"/>
<evidence type="ECO:0000313" key="13">
    <source>
        <dbReference type="Proteomes" id="UP000014760"/>
    </source>
</evidence>
<name>R7TIQ2_CAPTE</name>
<dbReference type="Pfam" id="PF13513">
    <property type="entry name" value="HEAT_EZ"/>
    <property type="match status" value="1"/>
</dbReference>
<dbReference type="InterPro" id="IPR001494">
    <property type="entry name" value="Importin-beta_N"/>
</dbReference>
<dbReference type="SMART" id="SM00185">
    <property type="entry name" value="ARM"/>
    <property type="match status" value="3"/>
</dbReference>
<keyword evidence="7" id="KW-0653">Protein transport</keyword>
<organism evidence="11">
    <name type="scientific">Capitella teleta</name>
    <name type="common">Polychaete worm</name>
    <dbReference type="NCBI Taxonomy" id="283909"/>
    <lineage>
        <taxon>Eukaryota</taxon>
        <taxon>Metazoa</taxon>
        <taxon>Spiralia</taxon>
        <taxon>Lophotrochozoa</taxon>
        <taxon>Annelida</taxon>
        <taxon>Polychaeta</taxon>
        <taxon>Sedentaria</taxon>
        <taxon>Scolecida</taxon>
        <taxon>Capitellidae</taxon>
        <taxon>Capitella</taxon>
    </lineage>
</organism>
<reference evidence="13" key="1">
    <citation type="submission" date="2012-12" db="EMBL/GenBank/DDBJ databases">
        <authorList>
            <person name="Hellsten U."/>
            <person name="Grimwood J."/>
            <person name="Chapman J.A."/>
            <person name="Shapiro H."/>
            <person name="Aerts A."/>
            <person name="Otillar R.P."/>
            <person name="Terry A.Y."/>
            <person name="Boore J.L."/>
            <person name="Simakov O."/>
            <person name="Marletaz F."/>
            <person name="Cho S.-J."/>
            <person name="Edsinger-Gonzales E."/>
            <person name="Havlak P."/>
            <person name="Kuo D.-H."/>
            <person name="Larsson T."/>
            <person name="Lv J."/>
            <person name="Arendt D."/>
            <person name="Savage R."/>
            <person name="Osoegawa K."/>
            <person name="de Jong P."/>
            <person name="Lindberg D.R."/>
            <person name="Seaver E.C."/>
            <person name="Weisblat D.A."/>
            <person name="Putnam N.H."/>
            <person name="Grigoriev I.V."/>
            <person name="Rokhsar D.S."/>
        </authorList>
    </citation>
    <scope>NUCLEOTIDE SEQUENCE</scope>
    <source>
        <strain evidence="13">I ESC-2004</strain>
    </source>
</reference>
<dbReference type="PROSITE" id="PS50166">
    <property type="entry name" value="IMPORTIN_B_NT"/>
    <property type="match status" value="1"/>
</dbReference>
<protein>
    <recommendedName>
        <fullName evidence="10">Importin N-terminal domain-containing protein</fullName>
    </recommendedName>
</protein>
<proteinExistence type="inferred from homology"/>
<comment type="similarity">
    <text evidence="3">Belongs to the importin beta family. Importin beta-1 subfamily.</text>
</comment>
<accession>R7TIQ2</accession>
<dbReference type="AlphaFoldDB" id="R7TIQ2"/>
<dbReference type="EnsemblMetazoa" id="CapteT154443">
    <property type="protein sequence ID" value="CapteP154443"/>
    <property type="gene ID" value="CapteG154443"/>
</dbReference>
<dbReference type="FunFam" id="1.25.10.10:FF:000027">
    <property type="entry name" value="Importin subunit beta-1"/>
    <property type="match status" value="1"/>
</dbReference>
<dbReference type="Pfam" id="PF03810">
    <property type="entry name" value="IBN_N"/>
    <property type="match status" value="1"/>
</dbReference>
<comment type="subcellular location">
    <subcellularLocation>
        <location evidence="2">Cytoplasm</location>
    </subcellularLocation>
    <subcellularLocation>
        <location evidence="1">Nucleus envelope</location>
    </subcellularLocation>
</comment>
<dbReference type="InterPro" id="IPR021133">
    <property type="entry name" value="HEAT_type_2"/>
</dbReference>
<dbReference type="PANTHER" id="PTHR10527">
    <property type="entry name" value="IMPORTIN BETA"/>
    <property type="match status" value="1"/>
</dbReference>
<dbReference type="GO" id="GO:0031267">
    <property type="term" value="F:small GTPase binding"/>
    <property type="evidence" value="ECO:0007669"/>
    <property type="project" value="InterPro"/>
</dbReference>
<dbReference type="SUPFAM" id="SSF48371">
    <property type="entry name" value="ARM repeat"/>
    <property type="match status" value="1"/>
</dbReference>
<reference evidence="12" key="3">
    <citation type="submission" date="2015-06" db="UniProtKB">
        <authorList>
            <consortium name="EnsemblMetazoa"/>
        </authorList>
    </citation>
    <scope>IDENTIFICATION</scope>
</reference>
<keyword evidence="5" id="KW-0963">Cytoplasm</keyword>
<feature type="repeat" description="HEAT" evidence="9">
    <location>
        <begin position="410"/>
        <end position="448"/>
    </location>
</feature>
<dbReference type="GO" id="GO:0005737">
    <property type="term" value="C:cytoplasm"/>
    <property type="evidence" value="ECO:0007669"/>
    <property type="project" value="UniProtKB-SubCell"/>
</dbReference>
<keyword evidence="13" id="KW-1185">Reference proteome</keyword>
<reference evidence="11 13" key="2">
    <citation type="journal article" date="2013" name="Nature">
        <title>Insights into bilaterian evolution from three spiralian genomes.</title>
        <authorList>
            <person name="Simakov O."/>
            <person name="Marletaz F."/>
            <person name="Cho S.J."/>
            <person name="Edsinger-Gonzales E."/>
            <person name="Havlak P."/>
            <person name="Hellsten U."/>
            <person name="Kuo D.H."/>
            <person name="Larsson T."/>
            <person name="Lv J."/>
            <person name="Arendt D."/>
            <person name="Savage R."/>
            <person name="Osoegawa K."/>
            <person name="de Jong P."/>
            <person name="Grimwood J."/>
            <person name="Chapman J.A."/>
            <person name="Shapiro H."/>
            <person name="Aerts A."/>
            <person name="Otillar R.P."/>
            <person name="Terry A.Y."/>
            <person name="Boore J.L."/>
            <person name="Grigoriev I.V."/>
            <person name="Lindberg D.R."/>
            <person name="Seaver E.C."/>
            <person name="Weisblat D.A."/>
            <person name="Putnam N.H."/>
            <person name="Rokhsar D.S."/>
        </authorList>
    </citation>
    <scope>NUCLEOTIDE SEQUENCE</scope>
    <source>
        <strain evidence="11 13">I ESC-2004</strain>
    </source>
</reference>
<evidence type="ECO:0000256" key="7">
    <source>
        <dbReference type="ARBA" id="ARBA00022927"/>
    </source>
</evidence>
<evidence type="ECO:0000313" key="11">
    <source>
        <dbReference type="EMBL" id="ELT90970.1"/>
    </source>
</evidence>
<evidence type="ECO:0000259" key="10">
    <source>
        <dbReference type="PROSITE" id="PS50166"/>
    </source>
</evidence>
<dbReference type="GO" id="GO:0006606">
    <property type="term" value="P:protein import into nucleus"/>
    <property type="evidence" value="ECO:0007669"/>
    <property type="project" value="InterPro"/>
</dbReference>
<dbReference type="Pfam" id="PF25574">
    <property type="entry name" value="TPR_IMB1"/>
    <property type="match status" value="1"/>
</dbReference>
<dbReference type="EMBL" id="AMQN01003006">
    <property type="status" value="NOT_ANNOTATED_CDS"/>
    <property type="molecule type" value="Genomic_DNA"/>
</dbReference>
<dbReference type="InterPro" id="IPR040122">
    <property type="entry name" value="Importin_beta"/>
</dbReference>
<keyword evidence="8" id="KW-0539">Nucleus</keyword>
<evidence type="ECO:0000256" key="9">
    <source>
        <dbReference type="PROSITE-ProRule" id="PRU00103"/>
    </source>
</evidence>
<evidence type="ECO:0000313" key="12">
    <source>
        <dbReference type="EnsemblMetazoa" id="CapteP154443"/>
    </source>
</evidence>
<sequence>MDLITILEKTISSDKNELETAQCYLEREASQNLIGFIKCLSEILKHGGNSPVARMQAGIQLKNALFSKDRDVRCEHHKRWLSFPVDDRAAIKQNVLETLGTETSRPSIAAQCVASVACAELPQQQWPDLMKVLTQNVANANSTEMMRESSLEAIGYICQDIADPDVLQTESNDILTAIVHGMKKEEPSNNVRLAATRAMLNSLEFTRANFEIETERHFIMQVVCEATQSSNTAVRVSALQCLVKIMSLYYQYMEFYMGPALFAIAMEAMKSDIDEVALQGIEFWSTVCDEEVDLQIEASEAEEQCRPPERTSKFYVKGALSYLVPVLSHCLAKQEDFDDDDEWNPCKAAGVCLMLMATCCEEDILPHIIPFIKDNISSPDWRYRDAAVMAFGSVLEGPSPKSLQPIVEQAMPMLIELLGDKSVVVRDTTAWTVSRVCEMLPEAVINDQYLMPLLHALVDGLTAEPRVASNVCWAFTSLAEAAYDSADVADDDTEPNTYCLSPYFEPIIQKLLETTDRPDGNQHNLRAAAYEALMEMVKNTPKDCYVTVQKTTMVILDRLQLVIQMESQIESTSDRVQYNDLQSHLCATLQNVLRKMTAEDALQISDRVMFALVSLLSGCGKIGGVQEDALLAVSTLVEVLGEHFGKYMDQFEDYLLMGLKNSAEYQVCLAAVGLMGDLCRALTVKVLPFCDKVMMVLLENLGDNNVHRNVKPPILSVFGDIALAIGPEFRRYMEVVLNTLKQASEAQVDTTDYDMVDYLNELREGCLEAYTGIVQGLKGEHEGSVNPDVQLVQPHVLGIVSFVQTISEDVERSDSVVAACCGLLGDLCSVFGVHMLPLVEKEEIKNLLNQGRKSKTNKTKTLSTWAIREIRKLKTPVS</sequence>
<evidence type="ECO:0000256" key="3">
    <source>
        <dbReference type="ARBA" id="ARBA00010907"/>
    </source>
</evidence>
<evidence type="ECO:0000256" key="5">
    <source>
        <dbReference type="ARBA" id="ARBA00022490"/>
    </source>
</evidence>
<dbReference type="Proteomes" id="UP000014760">
    <property type="component" value="Unassembled WGS sequence"/>
</dbReference>
<dbReference type="GO" id="GO:0005635">
    <property type="term" value="C:nuclear envelope"/>
    <property type="evidence" value="ECO:0007669"/>
    <property type="project" value="UniProtKB-SubCell"/>
</dbReference>
<dbReference type="EMBL" id="KB310691">
    <property type="protein sequence ID" value="ELT90970.1"/>
    <property type="molecule type" value="Genomic_DNA"/>
</dbReference>
<dbReference type="PROSITE" id="PS50077">
    <property type="entry name" value="HEAT_REPEAT"/>
    <property type="match status" value="1"/>
</dbReference>
<dbReference type="InterPro" id="IPR016024">
    <property type="entry name" value="ARM-type_fold"/>
</dbReference>
<dbReference type="OMA" id="QQYQERW"/>
<dbReference type="FunCoup" id="R7TIQ2">
    <property type="interactions" value="2471"/>
</dbReference>
<dbReference type="SMART" id="SM00913">
    <property type="entry name" value="IBN_N"/>
    <property type="match status" value="1"/>
</dbReference>
<evidence type="ECO:0000256" key="4">
    <source>
        <dbReference type="ARBA" id="ARBA00022448"/>
    </source>
</evidence>
<dbReference type="InterPro" id="IPR011989">
    <property type="entry name" value="ARM-like"/>
</dbReference>
<dbReference type="OrthoDB" id="10263328at2759"/>
<feature type="domain" description="Importin N-terminal" evidence="10">
    <location>
        <begin position="21"/>
        <end position="101"/>
    </location>
</feature>
<dbReference type="InterPro" id="IPR000225">
    <property type="entry name" value="Armadillo"/>
</dbReference>
<gene>
    <name evidence="11" type="ORF">CAPTEDRAFT_154443</name>
</gene>
<dbReference type="Gene3D" id="1.25.10.10">
    <property type="entry name" value="Leucine-rich Repeat Variant"/>
    <property type="match status" value="1"/>
</dbReference>
<evidence type="ECO:0000256" key="6">
    <source>
        <dbReference type="ARBA" id="ARBA00022737"/>
    </source>
</evidence>
<dbReference type="InterPro" id="IPR058584">
    <property type="entry name" value="IMB1_TNPO1-like_TPR"/>
</dbReference>
<keyword evidence="4" id="KW-0813">Transport</keyword>
<keyword evidence="6" id="KW-0677">Repeat</keyword>